<evidence type="ECO:0000256" key="1">
    <source>
        <dbReference type="SAM" id="MobiDB-lite"/>
    </source>
</evidence>
<comment type="caution">
    <text evidence="2">The sequence shown here is derived from an EMBL/GenBank/DDBJ whole genome shotgun (WGS) entry which is preliminary data.</text>
</comment>
<protein>
    <submittedName>
        <fullName evidence="2">Uncharacterized protein</fullName>
    </submittedName>
</protein>
<keyword evidence="3" id="KW-1185">Reference proteome</keyword>
<dbReference type="EMBL" id="JBBPBN010000035">
    <property type="protein sequence ID" value="KAK9001840.1"/>
    <property type="molecule type" value="Genomic_DNA"/>
</dbReference>
<evidence type="ECO:0000313" key="2">
    <source>
        <dbReference type="EMBL" id="KAK9001840.1"/>
    </source>
</evidence>
<name>A0ABR2QME0_9ROSI</name>
<proteinExistence type="predicted"/>
<organism evidence="2 3">
    <name type="scientific">Hibiscus sabdariffa</name>
    <name type="common">roselle</name>
    <dbReference type="NCBI Taxonomy" id="183260"/>
    <lineage>
        <taxon>Eukaryota</taxon>
        <taxon>Viridiplantae</taxon>
        <taxon>Streptophyta</taxon>
        <taxon>Embryophyta</taxon>
        <taxon>Tracheophyta</taxon>
        <taxon>Spermatophyta</taxon>
        <taxon>Magnoliopsida</taxon>
        <taxon>eudicotyledons</taxon>
        <taxon>Gunneridae</taxon>
        <taxon>Pentapetalae</taxon>
        <taxon>rosids</taxon>
        <taxon>malvids</taxon>
        <taxon>Malvales</taxon>
        <taxon>Malvaceae</taxon>
        <taxon>Malvoideae</taxon>
        <taxon>Hibiscus</taxon>
    </lineage>
</organism>
<feature type="region of interest" description="Disordered" evidence="1">
    <location>
        <begin position="1"/>
        <end position="20"/>
    </location>
</feature>
<sequence>MRKAHTQSDPPFLLSVQSTSDFQKTRKHVKRAMKKASLYVSSKPKEELPEGESQAKLLSRKIVLAEPLVFFSAIAADVTNAKEIKGLCRCLNGGTCDPDIARTLDAQQNGQSQSAVETRESSASIIWLCCASANELTGSGASKPSKLGTSESPTFSILAWSRKHFENEIKKVGCLLFSSLPSSNLYSKNHSFSVCGSICWNVRNEKHTEFRHDNWPGKSTLEPISEYLPTNALNKTAAVKTPLASFGDDLPGWKWEDITASFQLDRLLGNLSGV</sequence>
<gene>
    <name evidence="2" type="ORF">V6N11_024538</name>
</gene>
<evidence type="ECO:0000313" key="3">
    <source>
        <dbReference type="Proteomes" id="UP001396334"/>
    </source>
</evidence>
<accession>A0ABR2QME0</accession>
<reference evidence="2 3" key="1">
    <citation type="journal article" date="2024" name="G3 (Bethesda)">
        <title>Genome assembly of Hibiscus sabdariffa L. provides insights into metabolisms of medicinal natural products.</title>
        <authorList>
            <person name="Kim T."/>
        </authorList>
    </citation>
    <scope>NUCLEOTIDE SEQUENCE [LARGE SCALE GENOMIC DNA]</scope>
    <source>
        <strain evidence="2">TK-2024</strain>
        <tissue evidence="2">Old leaves</tissue>
    </source>
</reference>
<dbReference type="Proteomes" id="UP001396334">
    <property type="component" value="Unassembled WGS sequence"/>
</dbReference>